<dbReference type="GO" id="GO:0005737">
    <property type="term" value="C:cytoplasm"/>
    <property type="evidence" value="ECO:0000318"/>
    <property type="project" value="GO_Central"/>
</dbReference>
<comment type="catalytic activity">
    <reaction evidence="6">
        <text>Couples ATP hydrolysis with the unwinding of duplex DNA by translocating in the 3'-5' direction.</text>
        <dbReference type="EC" id="5.6.2.4"/>
    </reaction>
</comment>
<feature type="region of interest" description="Disordered" evidence="8">
    <location>
        <begin position="691"/>
        <end position="712"/>
    </location>
</feature>
<dbReference type="InterPro" id="IPR014001">
    <property type="entry name" value="Helicase_ATP-bd"/>
</dbReference>
<dbReference type="PANTHER" id="PTHR13710:SF105">
    <property type="entry name" value="ATP-DEPENDENT DNA HELICASE Q1"/>
    <property type="match status" value="1"/>
</dbReference>
<dbReference type="OMA" id="KTRKHEY"/>
<dbReference type="GO" id="GO:0005524">
    <property type="term" value="F:ATP binding"/>
    <property type="evidence" value="ECO:0007669"/>
    <property type="project" value="UniProtKB-KW"/>
</dbReference>
<dbReference type="GO" id="GO:0005694">
    <property type="term" value="C:chromosome"/>
    <property type="evidence" value="ECO:0000318"/>
    <property type="project" value="GO_Central"/>
</dbReference>
<dbReference type="Pfam" id="PF00271">
    <property type="entry name" value="Helicase_C"/>
    <property type="match status" value="1"/>
</dbReference>
<evidence type="ECO:0000256" key="2">
    <source>
        <dbReference type="ARBA" id="ARBA00022741"/>
    </source>
</evidence>
<dbReference type="SMART" id="SM00487">
    <property type="entry name" value="DEXDc"/>
    <property type="match status" value="1"/>
</dbReference>
<keyword evidence="3" id="KW-0067">ATP-binding</keyword>
<accession>E3KZT6</accession>
<sequence>MPVKITRQSKAVELPNSIRDLPDELLKNHITGSSVDFYHDRPKDLQVESVLSLVRGENCFVRAGTGFGKTRISEMFFNLYTTKAVVLVLNPLDSLGDDQVREKTLVNITAINLNKMTLNFETVMKIKKGDYSFVYLSPEVFLNSSLFTEMFFSSDFQNLLALIVVDEAHMVYLWGLVASKQSKRLNSFDRHQDRSVFRPSYGSMCDRLMATNNVPLLLMSATCRPVVLEAITSNLKLQPEDIKLIDGELTRPEIRLIRVSMQSTLKSCDDLLRIYAPKTAVPSEQVVPTIIYSGTRNGTFQVMRVVNEARHTKWHEYDPLDSFIRRFHSVTGDEDKTENMADYAKGKYPVISATMALGLGQNLKRVRCVIHMGRGDPSSIVQMVGRCGRDGKTGLGLLFMEPIRKKGKNDVAAFPSKQIQDDDDRMDALAVTPVCLRIALTIDNKHGYIPLALEDPAYQEEQKRELSKGFEICRCSNCCPAEAEAIVNLAQQMTVNNFDAILADPLAMPKDGTIITMTRKAKPRRPKGTCRLVPEVAENLILYLVDDFKLFYSQALGPSAEFDASDFFGLSHATAVVAHFDQVCGVIPHNTELAERLMGGEFFPDQTRWLNQSISNWMEGEVYQDVLRHEAFIASEEVRLREEIEANSEALQIEKAAWTAEKKARAQAVVAAAALLRKEASDAAKKARAEEQAVEKKRKQEASRLAKEAEQDRKRFEAELKKAQRLQKQADEAFQKQEARRLRNLAAAEARAVVAAKKADEKRIRKETKENNKKRASDNRDLRGIVSMKRQTTREEMRQELEVYNTHLALVHQVPGTSQSAGDS</sequence>
<reference key="1">
    <citation type="submission" date="2007-01" db="EMBL/GenBank/DDBJ databases">
        <title>The Genome Sequence of Puccinia graminis f. sp. tritici Strain CRL 75-36-700-3.</title>
        <authorList>
            <consortium name="The Broad Institute Genome Sequencing Platform"/>
            <person name="Birren B."/>
            <person name="Lander E."/>
            <person name="Galagan J."/>
            <person name="Nusbaum C."/>
            <person name="Devon K."/>
            <person name="Cuomo C."/>
            <person name="Jaffe D."/>
            <person name="Butler J."/>
            <person name="Alvarez P."/>
            <person name="Gnerre S."/>
            <person name="Grabherr M."/>
            <person name="Mauceli E."/>
            <person name="Brockman W."/>
            <person name="Young S."/>
            <person name="LaButti K."/>
            <person name="Sykes S."/>
            <person name="DeCaprio D."/>
            <person name="Crawford M."/>
            <person name="Koehrsen M."/>
            <person name="Engels R."/>
            <person name="Montgomery P."/>
            <person name="Pearson M."/>
            <person name="Howarth C."/>
            <person name="Larson L."/>
            <person name="White J."/>
            <person name="Zeng Q."/>
            <person name="Kodira C."/>
            <person name="Yandava C."/>
            <person name="Alvarado L."/>
            <person name="O'Leary S."/>
            <person name="Szabo L."/>
            <person name="Dean R."/>
            <person name="Schein J."/>
        </authorList>
    </citation>
    <scope>NUCLEOTIDE SEQUENCE</scope>
    <source>
        <strain>CRL 75-36-700-3</strain>
    </source>
</reference>
<dbReference type="PANTHER" id="PTHR13710">
    <property type="entry name" value="DNA HELICASE RECQ FAMILY MEMBER"/>
    <property type="match status" value="1"/>
</dbReference>
<dbReference type="GO" id="GO:0009378">
    <property type="term" value="F:four-way junction helicase activity"/>
    <property type="evidence" value="ECO:0000318"/>
    <property type="project" value="GO_Central"/>
</dbReference>
<proteinExistence type="inferred from homology"/>
<keyword evidence="5" id="KW-0413">Isomerase</keyword>
<comment type="similarity">
    <text evidence="1">Belongs to the helicase family. RecQ subfamily.</text>
</comment>
<dbReference type="Proteomes" id="UP000008783">
    <property type="component" value="Unassembled WGS sequence"/>
</dbReference>
<dbReference type="VEuPathDB" id="FungiDB:PGTG_15773"/>
<dbReference type="EC" id="5.6.2.4" evidence="7"/>
<dbReference type="PROSITE" id="PS51192">
    <property type="entry name" value="HELICASE_ATP_BIND_1"/>
    <property type="match status" value="1"/>
</dbReference>
<evidence type="ECO:0000256" key="5">
    <source>
        <dbReference type="ARBA" id="ARBA00023235"/>
    </source>
</evidence>
<keyword evidence="4" id="KW-0238">DNA-binding</keyword>
<dbReference type="RefSeq" id="XP_003334236.1">
    <property type="nucleotide sequence ID" value="XM_003334188.2"/>
</dbReference>
<dbReference type="STRING" id="418459.E3KZT6"/>
<evidence type="ECO:0000259" key="9">
    <source>
        <dbReference type="PROSITE" id="PS51192"/>
    </source>
</evidence>
<feature type="domain" description="Helicase ATP-binding" evidence="9">
    <location>
        <begin position="50"/>
        <end position="241"/>
    </location>
</feature>
<keyword evidence="2" id="KW-0547">Nucleotide-binding</keyword>
<name>E3KZT6_PUCGT</name>
<gene>
    <name evidence="11" type="ORF">PGTG_15773</name>
</gene>
<dbReference type="InParanoid" id="E3KZT6"/>
<evidence type="ECO:0000256" key="8">
    <source>
        <dbReference type="SAM" id="MobiDB-lite"/>
    </source>
</evidence>
<dbReference type="GO" id="GO:0000724">
    <property type="term" value="P:double-strand break repair via homologous recombination"/>
    <property type="evidence" value="ECO:0000318"/>
    <property type="project" value="GO_Central"/>
</dbReference>
<dbReference type="GO" id="GO:0043138">
    <property type="term" value="F:3'-5' DNA helicase activity"/>
    <property type="evidence" value="ECO:0000318"/>
    <property type="project" value="GO_Central"/>
</dbReference>
<feature type="compositionally biased region" description="Basic and acidic residues" evidence="8">
    <location>
        <begin position="757"/>
        <end position="783"/>
    </location>
</feature>
<evidence type="ECO:0000256" key="4">
    <source>
        <dbReference type="ARBA" id="ARBA00023125"/>
    </source>
</evidence>
<keyword evidence="12" id="KW-1185">Reference proteome</keyword>
<dbReference type="InterPro" id="IPR011545">
    <property type="entry name" value="DEAD/DEAH_box_helicase_dom"/>
</dbReference>
<protein>
    <recommendedName>
        <fullName evidence="7">DNA 3'-5' helicase</fullName>
        <ecNumber evidence="7">5.6.2.4</ecNumber>
    </recommendedName>
</protein>
<dbReference type="GO" id="GO:0006260">
    <property type="term" value="P:DNA replication"/>
    <property type="evidence" value="ECO:0000318"/>
    <property type="project" value="GO_Central"/>
</dbReference>
<evidence type="ECO:0000256" key="1">
    <source>
        <dbReference type="ARBA" id="ARBA00005446"/>
    </source>
</evidence>
<dbReference type="OrthoDB" id="2506191at2759"/>
<feature type="region of interest" description="Disordered" evidence="8">
    <location>
        <begin position="757"/>
        <end position="796"/>
    </location>
</feature>
<dbReference type="SMART" id="SM00490">
    <property type="entry name" value="HELICc"/>
    <property type="match status" value="1"/>
</dbReference>
<dbReference type="SUPFAM" id="SSF52540">
    <property type="entry name" value="P-loop containing nucleoside triphosphate hydrolases"/>
    <property type="match status" value="1"/>
</dbReference>
<dbReference type="Gene3D" id="3.40.50.300">
    <property type="entry name" value="P-loop containing nucleotide triphosphate hydrolases"/>
    <property type="match status" value="2"/>
</dbReference>
<reference evidence="12" key="2">
    <citation type="journal article" date="2011" name="Proc. Natl. Acad. Sci. U.S.A.">
        <title>Obligate biotrophy features unraveled by the genomic analysis of rust fungi.</title>
        <authorList>
            <person name="Duplessis S."/>
            <person name="Cuomo C.A."/>
            <person name="Lin Y.-C."/>
            <person name="Aerts A."/>
            <person name="Tisserant E."/>
            <person name="Veneault-Fourrey C."/>
            <person name="Joly D.L."/>
            <person name="Hacquard S."/>
            <person name="Amselem J."/>
            <person name="Cantarel B.L."/>
            <person name="Chiu R."/>
            <person name="Coutinho P.M."/>
            <person name="Feau N."/>
            <person name="Field M."/>
            <person name="Frey P."/>
            <person name="Gelhaye E."/>
            <person name="Goldberg J."/>
            <person name="Grabherr M.G."/>
            <person name="Kodira C.D."/>
            <person name="Kohler A."/>
            <person name="Kuees U."/>
            <person name="Lindquist E.A."/>
            <person name="Lucas S.M."/>
            <person name="Mago R."/>
            <person name="Mauceli E."/>
            <person name="Morin E."/>
            <person name="Murat C."/>
            <person name="Pangilinan J.L."/>
            <person name="Park R."/>
            <person name="Pearson M."/>
            <person name="Quesneville H."/>
            <person name="Rouhier N."/>
            <person name="Sakthikumar S."/>
            <person name="Salamov A.A."/>
            <person name="Schmutz J."/>
            <person name="Selles B."/>
            <person name="Shapiro H."/>
            <person name="Tanguay P."/>
            <person name="Tuskan G.A."/>
            <person name="Henrissat B."/>
            <person name="Van de Peer Y."/>
            <person name="Rouze P."/>
            <person name="Ellis J.G."/>
            <person name="Dodds P.N."/>
            <person name="Schein J.E."/>
            <person name="Zhong S."/>
            <person name="Hamelin R.C."/>
            <person name="Grigoriev I.V."/>
            <person name="Szabo L.J."/>
            <person name="Martin F."/>
        </authorList>
    </citation>
    <scope>NUCLEOTIDE SEQUENCE [LARGE SCALE GENOMIC DNA]</scope>
    <source>
        <strain evidence="12">CRL 75-36-700-3 / race SCCL</strain>
    </source>
</reference>
<dbReference type="GO" id="GO:0003677">
    <property type="term" value="F:DNA binding"/>
    <property type="evidence" value="ECO:0007669"/>
    <property type="project" value="UniProtKB-KW"/>
</dbReference>
<dbReference type="InterPro" id="IPR027417">
    <property type="entry name" value="P-loop_NTPase"/>
</dbReference>
<evidence type="ECO:0000313" key="11">
    <source>
        <dbReference type="EMBL" id="EFP89817.1"/>
    </source>
</evidence>
<dbReference type="PROSITE" id="PS51194">
    <property type="entry name" value="HELICASE_CTER"/>
    <property type="match status" value="1"/>
</dbReference>
<dbReference type="eggNOG" id="KOG0352">
    <property type="taxonomic scope" value="Eukaryota"/>
</dbReference>
<evidence type="ECO:0000256" key="7">
    <source>
        <dbReference type="ARBA" id="ARBA00034808"/>
    </source>
</evidence>
<organism evidence="11 12">
    <name type="scientific">Puccinia graminis f. sp. tritici (strain CRL 75-36-700-3 / race SCCL)</name>
    <name type="common">Black stem rust fungus</name>
    <dbReference type="NCBI Taxonomy" id="418459"/>
    <lineage>
        <taxon>Eukaryota</taxon>
        <taxon>Fungi</taxon>
        <taxon>Dikarya</taxon>
        <taxon>Basidiomycota</taxon>
        <taxon>Pucciniomycotina</taxon>
        <taxon>Pucciniomycetes</taxon>
        <taxon>Pucciniales</taxon>
        <taxon>Pucciniaceae</taxon>
        <taxon>Puccinia</taxon>
    </lineage>
</organism>
<feature type="domain" description="Helicase C-terminal" evidence="10">
    <location>
        <begin position="273"/>
        <end position="437"/>
    </location>
</feature>
<evidence type="ECO:0000256" key="3">
    <source>
        <dbReference type="ARBA" id="ARBA00022840"/>
    </source>
</evidence>
<dbReference type="GeneID" id="10545548"/>
<dbReference type="HOGENOM" id="CLU_011478_1_0_1"/>
<evidence type="ECO:0000256" key="6">
    <source>
        <dbReference type="ARBA" id="ARBA00034617"/>
    </source>
</evidence>
<dbReference type="Pfam" id="PF00270">
    <property type="entry name" value="DEAD"/>
    <property type="match status" value="1"/>
</dbReference>
<dbReference type="EMBL" id="DS178326">
    <property type="protein sequence ID" value="EFP89817.1"/>
    <property type="molecule type" value="Genomic_DNA"/>
</dbReference>
<dbReference type="KEGG" id="pgr:PGTG_15773"/>
<dbReference type="AlphaFoldDB" id="E3KZT6"/>
<evidence type="ECO:0000313" key="12">
    <source>
        <dbReference type="Proteomes" id="UP000008783"/>
    </source>
</evidence>
<dbReference type="InterPro" id="IPR001650">
    <property type="entry name" value="Helicase_C-like"/>
</dbReference>
<evidence type="ECO:0000259" key="10">
    <source>
        <dbReference type="PROSITE" id="PS51194"/>
    </source>
</evidence>